<keyword evidence="1" id="KW-0328">Glycosyltransferase</keyword>
<organism evidence="5 6">
    <name type="scientific">Pichia membranifaciens NRRL Y-2026</name>
    <dbReference type="NCBI Taxonomy" id="763406"/>
    <lineage>
        <taxon>Eukaryota</taxon>
        <taxon>Fungi</taxon>
        <taxon>Dikarya</taxon>
        <taxon>Ascomycota</taxon>
        <taxon>Saccharomycotina</taxon>
        <taxon>Pichiomycetes</taxon>
        <taxon>Pichiales</taxon>
        <taxon>Pichiaceae</taxon>
        <taxon>Pichia</taxon>
    </lineage>
</organism>
<dbReference type="Proteomes" id="UP000094455">
    <property type="component" value="Unassembled WGS sequence"/>
</dbReference>
<evidence type="ECO:0000313" key="5">
    <source>
        <dbReference type="EMBL" id="ODQ44941.1"/>
    </source>
</evidence>
<dbReference type="InterPro" id="IPR008630">
    <property type="entry name" value="Glyco_trans_34"/>
</dbReference>
<gene>
    <name evidence="5" type="ORF">PICMEDRAFT_73742</name>
</gene>
<dbReference type="AlphaFoldDB" id="A0A1E3NFN3"/>
<protein>
    <submittedName>
        <fullName evidence="5">Uncharacterized protein</fullName>
    </submittedName>
</protein>
<keyword evidence="4" id="KW-1133">Transmembrane helix</keyword>
<dbReference type="GO" id="GO:0000009">
    <property type="term" value="F:alpha-1,6-mannosyltransferase activity"/>
    <property type="evidence" value="ECO:0007669"/>
    <property type="project" value="TreeGrafter"/>
</dbReference>
<proteinExistence type="predicted"/>
<keyword evidence="4" id="KW-0812">Transmembrane</keyword>
<evidence type="ECO:0000256" key="1">
    <source>
        <dbReference type="ARBA" id="ARBA00022676"/>
    </source>
</evidence>
<name>A0A1E3NFN3_9ASCO</name>
<dbReference type="Pfam" id="PF05637">
    <property type="entry name" value="Glyco_transf_34"/>
    <property type="match status" value="1"/>
</dbReference>
<feature type="compositionally biased region" description="Polar residues" evidence="3">
    <location>
        <begin position="458"/>
        <end position="470"/>
    </location>
</feature>
<feature type="region of interest" description="Disordered" evidence="3">
    <location>
        <begin position="458"/>
        <end position="480"/>
    </location>
</feature>
<evidence type="ECO:0000256" key="4">
    <source>
        <dbReference type="SAM" id="Phobius"/>
    </source>
</evidence>
<evidence type="ECO:0000256" key="2">
    <source>
        <dbReference type="ARBA" id="ARBA00022679"/>
    </source>
</evidence>
<dbReference type="GeneID" id="30181258"/>
<dbReference type="RefSeq" id="XP_019016054.1">
    <property type="nucleotide sequence ID" value="XM_019164571.1"/>
</dbReference>
<dbReference type="PANTHER" id="PTHR31306:SF10">
    <property type="entry name" value="ALPHA-1,6-MANNOSYLTRANSFERASE MNN11-RELATED"/>
    <property type="match status" value="1"/>
</dbReference>
<dbReference type="GO" id="GO:0006487">
    <property type="term" value="P:protein N-linked glycosylation"/>
    <property type="evidence" value="ECO:0007669"/>
    <property type="project" value="TreeGrafter"/>
</dbReference>
<keyword evidence="4" id="KW-0472">Membrane</keyword>
<sequence length="507" mass="57922">MHQNSDLKARKKQQSSVLPLALKKPFQVSSSSVSSTARKYVPIVLLLFLLHFVLVGSILPAPLVSLISFVASPVTYFFSANNAPSSISMFTDSKYLGSKYQHGLTSNKKIIEEKNKYIFPLIQEAPFLKELGLDKLFKVTQDGSNRKFYSYSPDYFDDLSATNEMTNENAKDKTPEMQSMQTYADAIKHFKANGHRIYTGKEKPEVVLVTAINFEELEPSYLVKIIQNRVDYAHKNGYAIYSRWVQEFTPIFQEYKNDPEGWSKIFILREAMYAFPHAKWFWYIDEYSLIMRDDINLNNYLLRPKALDPIMLRNQPLIPPDGAVKTYTHTVAEDVSLILTQNERNLNTDNLIIKNDLTGRAILELWMDPLFRKYPSFRKDESNALAHLLQWHPVILSKTAIVPPRAIAALAPEKAPETRSNEFIYQSADFVVSLGDCKISKDCERILAPYWDKTQMLGANQGNGQEQPNHAAQEKLNKRDTTDKIDKIMGAEDNIANDADIVNNENI</sequence>
<accession>A0A1E3NFN3</accession>
<feature type="transmembrane region" description="Helical" evidence="4">
    <location>
        <begin position="40"/>
        <end position="59"/>
    </location>
</feature>
<keyword evidence="2" id="KW-0808">Transferase</keyword>
<evidence type="ECO:0000256" key="3">
    <source>
        <dbReference type="SAM" id="MobiDB-lite"/>
    </source>
</evidence>
<keyword evidence="6" id="KW-1185">Reference proteome</keyword>
<dbReference type="OrthoDB" id="205108at2759"/>
<dbReference type="STRING" id="763406.A0A1E3NFN3"/>
<dbReference type="PANTHER" id="PTHR31306">
    <property type="entry name" value="ALPHA-1,6-MANNOSYLTRANSFERASE MNN11-RELATED"/>
    <property type="match status" value="1"/>
</dbReference>
<evidence type="ECO:0000313" key="6">
    <source>
        <dbReference type="Proteomes" id="UP000094455"/>
    </source>
</evidence>
<dbReference type="EMBL" id="KV454005">
    <property type="protein sequence ID" value="ODQ44941.1"/>
    <property type="molecule type" value="Genomic_DNA"/>
</dbReference>
<dbReference type="GO" id="GO:0000136">
    <property type="term" value="C:mannan polymerase complex"/>
    <property type="evidence" value="ECO:0007669"/>
    <property type="project" value="TreeGrafter"/>
</dbReference>
<reference evidence="5 6" key="1">
    <citation type="journal article" date="2016" name="Proc. Natl. Acad. Sci. U.S.A.">
        <title>Comparative genomics of biotechnologically important yeasts.</title>
        <authorList>
            <person name="Riley R."/>
            <person name="Haridas S."/>
            <person name="Wolfe K.H."/>
            <person name="Lopes M.R."/>
            <person name="Hittinger C.T."/>
            <person name="Goeker M."/>
            <person name="Salamov A.A."/>
            <person name="Wisecaver J.H."/>
            <person name="Long T.M."/>
            <person name="Calvey C.H."/>
            <person name="Aerts A.L."/>
            <person name="Barry K.W."/>
            <person name="Choi C."/>
            <person name="Clum A."/>
            <person name="Coughlan A.Y."/>
            <person name="Deshpande S."/>
            <person name="Douglass A.P."/>
            <person name="Hanson S.J."/>
            <person name="Klenk H.-P."/>
            <person name="LaButti K.M."/>
            <person name="Lapidus A."/>
            <person name="Lindquist E.A."/>
            <person name="Lipzen A.M."/>
            <person name="Meier-Kolthoff J.P."/>
            <person name="Ohm R.A."/>
            <person name="Otillar R.P."/>
            <person name="Pangilinan J.L."/>
            <person name="Peng Y."/>
            <person name="Rokas A."/>
            <person name="Rosa C.A."/>
            <person name="Scheuner C."/>
            <person name="Sibirny A.A."/>
            <person name="Slot J.C."/>
            <person name="Stielow J.B."/>
            <person name="Sun H."/>
            <person name="Kurtzman C.P."/>
            <person name="Blackwell M."/>
            <person name="Grigoriev I.V."/>
            <person name="Jeffries T.W."/>
        </authorList>
    </citation>
    <scope>NUCLEOTIDE SEQUENCE [LARGE SCALE GENOMIC DNA]</scope>
    <source>
        <strain evidence="5 6">NRRL Y-2026</strain>
    </source>
</reference>